<dbReference type="SUPFAM" id="SSF52096">
    <property type="entry name" value="ClpP/crotonase"/>
    <property type="match status" value="1"/>
</dbReference>
<protein>
    <submittedName>
        <fullName evidence="4">Putative signal peptide peptidase SppA</fullName>
        <ecNumber evidence="4">3.4.21.-</ecNumber>
    </submittedName>
</protein>
<feature type="domain" description="Peptidase S49" evidence="3">
    <location>
        <begin position="122"/>
        <end position="257"/>
    </location>
</feature>
<dbReference type="Gene3D" id="3.90.226.10">
    <property type="entry name" value="2-enoyl-CoA Hydratase, Chain A, domain 1"/>
    <property type="match status" value="1"/>
</dbReference>
<dbReference type="OrthoDB" id="282590at2"/>
<dbReference type="PANTHER" id="PTHR42987">
    <property type="entry name" value="PEPTIDASE S49"/>
    <property type="match status" value="1"/>
</dbReference>
<dbReference type="EMBL" id="SIHJ01000001">
    <property type="protein sequence ID" value="TWT35324.1"/>
    <property type="molecule type" value="Genomic_DNA"/>
</dbReference>
<feature type="compositionally biased region" description="Basic and acidic residues" evidence="2">
    <location>
        <begin position="336"/>
        <end position="353"/>
    </location>
</feature>
<keyword evidence="4" id="KW-0378">Hydrolase</keyword>
<dbReference type="Pfam" id="PF01343">
    <property type="entry name" value="Peptidase_S49"/>
    <property type="match status" value="1"/>
</dbReference>
<dbReference type="GO" id="GO:0006508">
    <property type="term" value="P:proteolysis"/>
    <property type="evidence" value="ECO:0007669"/>
    <property type="project" value="InterPro"/>
</dbReference>
<accession>A0A5C5V9Q5</accession>
<evidence type="ECO:0000313" key="4">
    <source>
        <dbReference type="EMBL" id="TWT35324.1"/>
    </source>
</evidence>
<evidence type="ECO:0000259" key="3">
    <source>
        <dbReference type="Pfam" id="PF01343"/>
    </source>
</evidence>
<dbReference type="Proteomes" id="UP000316714">
    <property type="component" value="Unassembled WGS sequence"/>
</dbReference>
<dbReference type="EC" id="3.4.21.-" evidence="4"/>
<sequence length="432" mass="45595">MPDAAQELAATQQALARFNRDVLCVEHDALVKHVTNAALLGFSFEGPDELRVEQRNGVATFHVEGVMVPEAEWPGEVGTAELAAALRAAAADEQIQIGVLLLNSPGGTVAGHADLMAAAREFAAAKPLTAHADGLCCSAAYWLATTAEKLTASAGSIIGSIGVYARLDDSSKLYEKLGVEPVEITTGPLKGIGYPGLPVTAEQRAHLRERVEFIFAAFRGDVAAFRGLSGAALAEVANGGSWYAEQALAARLHDGVQSKSTNPAGNDSATLSSPEEPAMADQATPQAAEPKPASTAELKKTFPKSTAEWREEQTEAGATMADAAVAYAQFQEEQAEQARQERDEAKAEAEKAAEQAQQPAQKTEPAKSGRGASLPKGSPGEAADADTPTDFRAVARTLAKEKGITYREACRRVQREHGEEARRQFIRGVLPG</sequence>
<evidence type="ECO:0000313" key="5">
    <source>
        <dbReference type="Proteomes" id="UP000316714"/>
    </source>
</evidence>
<dbReference type="GO" id="GO:0008233">
    <property type="term" value="F:peptidase activity"/>
    <property type="evidence" value="ECO:0007669"/>
    <property type="project" value="InterPro"/>
</dbReference>
<name>A0A5C5V9Q5_9BACT</name>
<comment type="caution">
    <text evidence="4">The sequence shown here is derived from an EMBL/GenBank/DDBJ whole genome shotgun (WGS) entry which is preliminary data.</text>
</comment>
<dbReference type="AlphaFoldDB" id="A0A5C5V9Q5"/>
<feature type="compositionally biased region" description="Polar residues" evidence="2">
    <location>
        <begin position="257"/>
        <end position="273"/>
    </location>
</feature>
<feature type="compositionally biased region" description="Low complexity" evidence="2">
    <location>
        <begin position="354"/>
        <end position="363"/>
    </location>
</feature>
<feature type="region of interest" description="Disordered" evidence="2">
    <location>
        <begin position="255"/>
        <end position="316"/>
    </location>
</feature>
<proteinExistence type="inferred from homology"/>
<dbReference type="InterPro" id="IPR029045">
    <property type="entry name" value="ClpP/crotonase-like_dom_sf"/>
</dbReference>
<evidence type="ECO:0000256" key="2">
    <source>
        <dbReference type="SAM" id="MobiDB-lite"/>
    </source>
</evidence>
<gene>
    <name evidence="4" type="primary">sppA_1</name>
    <name evidence="4" type="ORF">KOR34_02140</name>
</gene>
<dbReference type="Gene3D" id="6.20.330.10">
    <property type="match status" value="1"/>
</dbReference>
<reference evidence="4 5" key="1">
    <citation type="submission" date="2019-02" db="EMBL/GenBank/DDBJ databases">
        <title>Deep-cultivation of Planctomycetes and their phenomic and genomic characterization uncovers novel biology.</title>
        <authorList>
            <person name="Wiegand S."/>
            <person name="Jogler M."/>
            <person name="Boedeker C."/>
            <person name="Pinto D."/>
            <person name="Vollmers J."/>
            <person name="Rivas-Marin E."/>
            <person name="Kohn T."/>
            <person name="Peeters S.H."/>
            <person name="Heuer A."/>
            <person name="Rast P."/>
            <person name="Oberbeckmann S."/>
            <person name="Bunk B."/>
            <person name="Jeske O."/>
            <person name="Meyerdierks A."/>
            <person name="Storesund J.E."/>
            <person name="Kallscheuer N."/>
            <person name="Luecker S."/>
            <person name="Lage O.M."/>
            <person name="Pohl T."/>
            <person name="Merkel B.J."/>
            <person name="Hornburger P."/>
            <person name="Mueller R.-W."/>
            <person name="Bruemmer F."/>
            <person name="Labrenz M."/>
            <person name="Spormann A.M."/>
            <person name="Op Den Camp H."/>
            <person name="Overmann J."/>
            <person name="Amann R."/>
            <person name="Jetten M.S.M."/>
            <person name="Mascher T."/>
            <person name="Medema M.H."/>
            <person name="Devos D.P."/>
            <person name="Kaster A.-K."/>
            <person name="Ovreas L."/>
            <person name="Rohde M."/>
            <person name="Galperin M.Y."/>
            <person name="Jogler C."/>
        </authorList>
    </citation>
    <scope>NUCLEOTIDE SEQUENCE [LARGE SCALE GENOMIC DNA]</scope>
    <source>
        <strain evidence="4 5">KOR34</strain>
    </source>
</reference>
<keyword evidence="5" id="KW-1185">Reference proteome</keyword>
<comment type="similarity">
    <text evidence="1">Belongs to the peptidase S49 family.</text>
</comment>
<dbReference type="PANTHER" id="PTHR42987:SF6">
    <property type="entry name" value="PROTEINASE IV"/>
    <property type="match status" value="1"/>
</dbReference>
<dbReference type="RefSeq" id="WP_146561407.1">
    <property type="nucleotide sequence ID" value="NZ_SIHJ01000001.1"/>
</dbReference>
<feature type="region of interest" description="Disordered" evidence="2">
    <location>
        <begin position="332"/>
        <end position="396"/>
    </location>
</feature>
<evidence type="ECO:0000256" key="1">
    <source>
        <dbReference type="ARBA" id="ARBA00008683"/>
    </source>
</evidence>
<dbReference type="InterPro" id="IPR002142">
    <property type="entry name" value="Peptidase_S49"/>
</dbReference>
<organism evidence="4 5">
    <name type="scientific">Posidoniimonas corsicana</name>
    <dbReference type="NCBI Taxonomy" id="1938618"/>
    <lineage>
        <taxon>Bacteria</taxon>
        <taxon>Pseudomonadati</taxon>
        <taxon>Planctomycetota</taxon>
        <taxon>Planctomycetia</taxon>
        <taxon>Pirellulales</taxon>
        <taxon>Lacipirellulaceae</taxon>
        <taxon>Posidoniimonas</taxon>
    </lineage>
</organism>